<evidence type="ECO:0000313" key="11">
    <source>
        <dbReference type="EMBL" id="EFV01289.1"/>
    </source>
</evidence>
<dbReference type="InterPro" id="IPR001882">
    <property type="entry name" value="Biotin_BS"/>
</dbReference>
<dbReference type="CDD" id="cd06850">
    <property type="entry name" value="biotinyl_domain"/>
    <property type="match status" value="1"/>
</dbReference>
<dbReference type="InterPro" id="IPR011053">
    <property type="entry name" value="Single_hybrid_motif"/>
</dbReference>
<dbReference type="Pfam" id="PF00364">
    <property type="entry name" value="Biotin_lipoyl"/>
    <property type="match status" value="1"/>
</dbReference>
<evidence type="ECO:0000256" key="7">
    <source>
        <dbReference type="ARBA" id="ARBA00023267"/>
    </source>
</evidence>
<dbReference type="AlphaFoldDB" id="E6MHW5"/>
<dbReference type="UniPathway" id="UPA00094"/>
<dbReference type="STRING" id="887929.HMP0721_1670"/>
<dbReference type="PANTHER" id="PTHR45266">
    <property type="entry name" value="OXALOACETATE DECARBOXYLASE ALPHA CHAIN"/>
    <property type="match status" value="1"/>
</dbReference>
<dbReference type="RefSeq" id="WP_006599092.1">
    <property type="nucleotide sequence ID" value="NZ_GL622359.1"/>
</dbReference>
<keyword evidence="7 8" id="KW-0092">Biotin</keyword>
<comment type="pathway">
    <text evidence="1 8">Lipid metabolism; fatty acid biosynthesis.</text>
</comment>
<accession>E6MHW5</accession>
<feature type="domain" description="Lipoyl-binding" evidence="10">
    <location>
        <begin position="75"/>
        <end position="151"/>
    </location>
</feature>
<evidence type="ECO:0000256" key="2">
    <source>
        <dbReference type="ARBA" id="ARBA00017562"/>
    </source>
</evidence>
<reference evidence="11 12" key="1">
    <citation type="submission" date="2010-12" db="EMBL/GenBank/DDBJ databases">
        <authorList>
            <person name="Muzny D."/>
            <person name="Qin X."/>
            <person name="Deng J."/>
            <person name="Jiang H."/>
            <person name="Liu Y."/>
            <person name="Qu J."/>
            <person name="Song X.-Z."/>
            <person name="Zhang L."/>
            <person name="Thornton R."/>
            <person name="Coyle M."/>
            <person name="Francisco L."/>
            <person name="Jackson L."/>
            <person name="Javaid M."/>
            <person name="Korchina V."/>
            <person name="Kovar C."/>
            <person name="Mata R."/>
            <person name="Mathew T."/>
            <person name="Ngo R."/>
            <person name="Nguyen L."/>
            <person name="Nguyen N."/>
            <person name="Okwuonu G."/>
            <person name="Ongeri F."/>
            <person name="Pham C."/>
            <person name="Simmons D."/>
            <person name="Wilczek-Boney K."/>
            <person name="Hale W."/>
            <person name="Jakkamsetti A."/>
            <person name="Pham P."/>
            <person name="Ruth R."/>
            <person name="San Lucas F."/>
            <person name="Warren J."/>
            <person name="Zhang J."/>
            <person name="Zhao Z."/>
            <person name="Zhou C."/>
            <person name="Zhu D."/>
            <person name="Lee S."/>
            <person name="Bess C."/>
            <person name="Blankenburg K."/>
            <person name="Forbes L."/>
            <person name="Fu Q."/>
            <person name="Gubbala S."/>
            <person name="Hirani K."/>
            <person name="Jayaseelan J.C."/>
            <person name="Lara F."/>
            <person name="Munidasa M."/>
            <person name="Palculict T."/>
            <person name="Patil S."/>
            <person name="Pu L.-L."/>
            <person name="Saada N."/>
            <person name="Tang L."/>
            <person name="Weissenberger G."/>
            <person name="Zhu Y."/>
            <person name="Hemphill L."/>
            <person name="Shang Y."/>
            <person name="Youmans B."/>
            <person name="Ayvaz T."/>
            <person name="Ross M."/>
            <person name="Santibanez J."/>
            <person name="Aqrawi P."/>
            <person name="Gross S."/>
            <person name="Joshi V."/>
            <person name="Fowler G."/>
            <person name="Nazareth L."/>
            <person name="Reid J."/>
            <person name="Worley K."/>
            <person name="Petrosino J."/>
            <person name="Highlander S."/>
            <person name="Gibbs R."/>
        </authorList>
    </citation>
    <scope>NUCLEOTIDE SEQUENCE [LARGE SCALE GENOMIC DNA]</scope>
    <source>
        <strain evidence="11 12">ATCC 23263</strain>
    </source>
</reference>
<evidence type="ECO:0000256" key="5">
    <source>
        <dbReference type="ARBA" id="ARBA00023098"/>
    </source>
</evidence>
<evidence type="ECO:0000256" key="3">
    <source>
        <dbReference type="ARBA" id="ARBA00022516"/>
    </source>
</evidence>
<dbReference type="PROSITE" id="PS00188">
    <property type="entry name" value="BIOTIN"/>
    <property type="match status" value="1"/>
</dbReference>
<evidence type="ECO:0000313" key="12">
    <source>
        <dbReference type="Proteomes" id="UP000004754"/>
    </source>
</evidence>
<sequence length="153" mass="16427">MELKDILNLIDRFEQSASVSMTIKLGDDELSLKKAEAYAPKTETIVAPQPAPAAAAPAVQSAVPADDQTSTPVRGDTINAPLVGTFYHAASPDDPPYVTVGQSVKKNETIGLIEAMKMMSEVPAPFDCVIEEILVDNGQLAAYDEPLMRVRKL</sequence>
<dbReference type="PRINTS" id="PR01071">
    <property type="entry name" value="ACOABIOTINCC"/>
</dbReference>
<gene>
    <name evidence="11" type="primary">accB</name>
    <name evidence="11" type="ORF">HMP0721_1670</name>
</gene>
<protein>
    <recommendedName>
        <fullName evidence="2 8">Biotin carboxyl carrier protein of acetyl-CoA carboxylase</fullName>
    </recommendedName>
</protein>
<dbReference type="PROSITE" id="PS50968">
    <property type="entry name" value="BIOTINYL_LIPOYL"/>
    <property type="match status" value="1"/>
</dbReference>
<feature type="compositionally biased region" description="Low complexity" evidence="9">
    <location>
        <begin position="49"/>
        <end position="65"/>
    </location>
</feature>
<dbReference type="GO" id="GO:0003989">
    <property type="term" value="F:acetyl-CoA carboxylase activity"/>
    <property type="evidence" value="ECO:0007669"/>
    <property type="project" value="InterPro"/>
</dbReference>
<organism evidence="11 12">
    <name type="scientific">Pseudoramibacter alactolyticus ATCC 23263</name>
    <dbReference type="NCBI Taxonomy" id="887929"/>
    <lineage>
        <taxon>Bacteria</taxon>
        <taxon>Bacillati</taxon>
        <taxon>Bacillota</taxon>
        <taxon>Clostridia</taxon>
        <taxon>Eubacteriales</taxon>
        <taxon>Eubacteriaceae</taxon>
        <taxon>Pseudoramibacter</taxon>
    </lineage>
</organism>
<dbReference type="Gene3D" id="2.40.50.100">
    <property type="match status" value="1"/>
</dbReference>
<dbReference type="eggNOG" id="COG0511">
    <property type="taxonomic scope" value="Bacteria"/>
</dbReference>
<evidence type="ECO:0000256" key="9">
    <source>
        <dbReference type="SAM" id="MobiDB-lite"/>
    </source>
</evidence>
<dbReference type="Proteomes" id="UP000004754">
    <property type="component" value="Unassembled WGS sequence"/>
</dbReference>
<dbReference type="InterPro" id="IPR000089">
    <property type="entry name" value="Biotin_lipoyl"/>
</dbReference>
<evidence type="ECO:0000256" key="4">
    <source>
        <dbReference type="ARBA" id="ARBA00022832"/>
    </source>
</evidence>
<evidence type="ECO:0000256" key="8">
    <source>
        <dbReference type="RuleBase" id="RU364072"/>
    </source>
</evidence>
<dbReference type="InterPro" id="IPR050709">
    <property type="entry name" value="Biotin_Carboxyl_Carrier/Decarb"/>
</dbReference>
<dbReference type="PANTHER" id="PTHR45266:SF3">
    <property type="entry name" value="OXALOACETATE DECARBOXYLASE ALPHA CHAIN"/>
    <property type="match status" value="1"/>
</dbReference>
<dbReference type="EMBL" id="AEQN01000022">
    <property type="protein sequence ID" value="EFV01289.1"/>
    <property type="molecule type" value="Genomic_DNA"/>
</dbReference>
<proteinExistence type="predicted"/>
<name>E6MHW5_9FIRM</name>
<dbReference type="GO" id="GO:0009317">
    <property type="term" value="C:acetyl-CoA carboxylase complex"/>
    <property type="evidence" value="ECO:0007669"/>
    <property type="project" value="InterPro"/>
</dbReference>
<comment type="caution">
    <text evidence="11">The sequence shown here is derived from an EMBL/GenBank/DDBJ whole genome shotgun (WGS) entry which is preliminary data.</text>
</comment>
<evidence type="ECO:0000259" key="10">
    <source>
        <dbReference type="PROSITE" id="PS50968"/>
    </source>
</evidence>
<keyword evidence="5 8" id="KW-0443">Lipid metabolism</keyword>
<dbReference type="GO" id="GO:0006633">
    <property type="term" value="P:fatty acid biosynthetic process"/>
    <property type="evidence" value="ECO:0007669"/>
    <property type="project" value="UniProtKB-UniPathway"/>
</dbReference>
<evidence type="ECO:0000256" key="6">
    <source>
        <dbReference type="ARBA" id="ARBA00023160"/>
    </source>
</evidence>
<dbReference type="NCBIfam" id="TIGR00531">
    <property type="entry name" value="BCCP"/>
    <property type="match status" value="1"/>
</dbReference>
<feature type="region of interest" description="Disordered" evidence="9">
    <location>
        <begin position="49"/>
        <end position="75"/>
    </location>
</feature>
<keyword evidence="4 8" id="KW-0276">Fatty acid metabolism</keyword>
<dbReference type="SUPFAM" id="SSF51230">
    <property type="entry name" value="Single hybrid motif"/>
    <property type="match status" value="1"/>
</dbReference>
<evidence type="ECO:0000256" key="1">
    <source>
        <dbReference type="ARBA" id="ARBA00005194"/>
    </source>
</evidence>
<dbReference type="InterPro" id="IPR001249">
    <property type="entry name" value="AcCoA_biotinCC"/>
</dbReference>
<dbReference type="HOGENOM" id="CLU_016733_3_2_9"/>
<keyword evidence="3 8" id="KW-0444">Lipid biosynthesis</keyword>
<keyword evidence="6 8" id="KW-0275">Fatty acid biosynthesis</keyword>
<comment type="function">
    <text evidence="8">This protein is a component of the acetyl coenzyme A carboxylase complex; first, biotin carboxylase catalyzes the carboxylation of the carrier protein and then the transcarboxylase transfers the carboxyl group to form malonyl-CoA.</text>
</comment>
<dbReference type="OrthoDB" id="9811735at2"/>
<keyword evidence="12" id="KW-1185">Reference proteome</keyword>